<dbReference type="AlphaFoldDB" id="A0A9P1H315"/>
<feature type="region of interest" description="Disordered" evidence="1">
    <location>
        <begin position="129"/>
        <end position="157"/>
    </location>
</feature>
<feature type="compositionally biased region" description="Polar residues" evidence="1">
    <location>
        <begin position="345"/>
        <end position="358"/>
    </location>
</feature>
<feature type="region of interest" description="Disordered" evidence="1">
    <location>
        <begin position="385"/>
        <end position="417"/>
    </location>
</feature>
<name>A0A9P1H315_9PEZI</name>
<evidence type="ECO:0000313" key="2">
    <source>
        <dbReference type="EMBL" id="CAI4215101.1"/>
    </source>
</evidence>
<reference evidence="2" key="1">
    <citation type="submission" date="2022-11" db="EMBL/GenBank/DDBJ databases">
        <authorList>
            <person name="Scott C."/>
            <person name="Bruce N."/>
        </authorList>
    </citation>
    <scope>NUCLEOTIDE SEQUENCE</scope>
</reference>
<feature type="region of interest" description="Disordered" evidence="1">
    <location>
        <begin position="267"/>
        <end position="314"/>
    </location>
</feature>
<feature type="compositionally biased region" description="Low complexity" evidence="1">
    <location>
        <begin position="403"/>
        <end position="417"/>
    </location>
</feature>
<dbReference type="Proteomes" id="UP000838763">
    <property type="component" value="Unassembled WGS sequence"/>
</dbReference>
<proteinExistence type="predicted"/>
<feature type="region of interest" description="Disordered" evidence="1">
    <location>
        <begin position="336"/>
        <end position="362"/>
    </location>
</feature>
<dbReference type="OrthoDB" id="5402147at2759"/>
<feature type="compositionally biased region" description="Polar residues" evidence="1">
    <location>
        <begin position="304"/>
        <end position="314"/>
    </location>
</feature>
<feature type="region of interest" description="Disordered" evidence="1">
    <location>
        <begin position="1"/>
        <end position="80"/>
    </location>
</feature>
<organism evidence="2 3">
    <name type="scientific">Parascedosporium putredinis</name>
    <dbReference type="NCBI Taxonomy" id="1442378"/>
    <lineage>
        <taxon>Eukaryota</taxon>
        <taxon>Fungi</taxon>
        <taxon>Dikarya</taxon>
        <taxon>Ascomycota</taxon>
        <taxon>Pezizomycotina</taxon>
        <taxon>Sordariomycetes</taxon>
        <taxon>Hypocreomycetidae</taxon>
        <taxon>Microascales</taxon>
        <taxon>Microascaceae</taxon>
        <taxon>Parascedosporium</taxon>
    </lineage>
</organism>
<feature type="compositionally biased region" description="Polar residues" evidence="1">
    <location>
        <begin position="138"/>
        <end position="152"/>
    </location>
</feature>
<gene>
    <name evidence="2" type="ORF">PPNO1_LOCUS4821</name>
</gene>
<keyword evidence="3" id="KW-1185">Reference proteome</keyword>
<protein>
    <submittedName>
        <fullName evidence="2">Uncharacterized protein</fullName>
    </submittedName>
</protein>
<dbReference type="EMBL" id="CALLCH030000012">
    <property type="protein sequence ID" value="CAI4215101.1"/>
    <property type="molecule type" value="Genomic_DNA"/>
</dbReference>
<feature type="compositionally biased region" description="Polar residues" evidence="1">
    <location>
        <begin position="33"/>
        <end position="70"/>
    </location>
</feature>
<sequence length="445" mass="48168">MAFHPQARQSLHRPLQPTSEAQDVEHYSPRAPQAQQAPDESQTWVLFSPGDNATASSYLGESDRSLQTAGRSRASDFGSLDSNLRSDLDLDAHSQSLEVPATIDEDLAEDDAELDSLDSHLPEFRAIHNPYLEPPAPASQSVPSNESESTQVRSEETLSGIVQGEHDNVDWHQGGPSEGEVPAEGILSRIAKNLIKELVGIDDHLILAILFGEALPEDVQDIPTSCHITLAPFQPTRMQRMPLPYAGLPVIPETPAGHFSQEVSRDQDGLSATMPEFRPTAPRQSPVGETQSLIPQVSGHEATPASQHSASFTQDEWEQDLDIRLAFRYLRSRFSSRSSPAPATAGTSHLATSSTQDSAAKAARIRQHHPLVAARPRAVERRSFKVSTPSSPAVIRHASSCASQSTRRSGRRSSVSSRHYWDIGGSLGTGSVIASNGPMGSWGEV</sequence>
<accession>A0A9P1H315</accession>
<evidence type="ECO:0000256" key="1">
    <source>
        <dbReference type="SAM" id="MobiDB-lite"/>
    </source>
</evidence>
<evidence type="ECO:0000313" key="3">
    <source>
        <dbReference type="Proteomes" id="UP000838763"/>
    </source>
</evidence>
<comment type="caution">
    <text evidence="2">The sequence shown here is derived from an EMBL/GenBank/DDBJ whole genome shotgun (WGS) entry which is preliminary data.</text>
</comment>